<dbReference type="OrthoDB" id="1936797at2"/>
<keyword evidence="1" id="KW-0812">Transmembrane</keyword>
<keyword evidence="1" id="KW-0472">Membrane</keyword>
<name>A0A316A247_9FIRM</name>
<sequence>MRKSKRVFALAGAILLICLYGSTLFFAFFDRSASADLLKISVAATILLPVLLYAYGLIYRLSQNKKPDDSDEDI</sequence>
<accession>A0A316A247</accession>
<proteinExistence type="predicted"/>
<evidence type="ECO:0000313" key="3">
    <source>
        <dbReference type="Proteomes" id="UP000254051"/>
    </source>
</evidence>
<dbReference type="RefSeq" id="WP_109709757.1">
    <property type="nucleotide sequence ID" value="NZ_QGDS01000003.1"/>
</dbReference>
<dbReference type="AlphaFoldDB" id="A0A316A247"/>
<reference evidence="3" key="1">
    <citation type="submission" date="2017-07" db="EMBL/GenBank/DDBJ databases">
        <authorList>
            <person name="Varghese N."/>
            <person name="Submissions S."/>
        </authorList>
    </citation>
    <scope>NUCLEOTIDE SEQUENCE [LARGE SCALE GENOMIC DNA]</scope>
    <source>
        <strain evidence="3">NLAE-zl-C134</strain>
    </source>
</reference>
<gene>
    <name evidence="2" type="ORF">SAMN05216529_10378</name>
</gene>
<organism evidence="2 3">
    <name type="scientific">Faecalicatena contorta</name>
    <dbReference type="NCBI Taxonomy" id="39482"/>
    <lineage>
        <taxon>Bacteria</taxon>
        <taxon>Bacillati</taxon>
        <taxon>Bacillota</taxon>
        <taxon>Clostridia</taxon>
        <taxon>Lachnospirales</taxon>
        <taxon>Lachnospiraceae</taxon>
        <taxon>Faecalicatena</taxon>
    </lineage>
</organism>
<evidence type="ECO:0000256" key="1">
    <source>
        <dbReference type="SAM" id="Phobius"/>
    </source>
</evidence>
<feature type="transmembrane region" description="Helical" evidence="1">
    <location>
        <begin position="37"/>
        <end position="58"/>
    </location>
</feature>
<keyword evidence="3" id="KW-1185">Reference proteome</keyword>
<protein>
    <submittedName>
        <fullName evidence="2">Uncharacterized protein</fullName>
    </submittedName>
</protein>
<evidence type="ECO:0000313" key="2">
    <source>
        <dbReference type="EMBL" id="SUQ13352.1"/>
    </source>
</evidence>
<dbReference type="EMBL" id="UHJJ01000003">
    <property type="protein sequence ID" value="SUQ13352.1"/>
    <property type="molecule type" value="Genomic_DNA"/>
</dbReference>
<dbReference type="Proteomes" id="UP000254051">
    <property type="component" value="Unassembled WGS sequence"/>
</dbReference>
<keyword evidence="1" id="KW-1133">Transmembrane helix</keyword>